<evidence type="ECO:0000259" key="3">
    <source>
        <dbReference type="Pfam" id="PF13240"/>
    </source>
</evidence>
<accession>A0A938WWN8</accession>
<dbReference type="Proteomes" id="UP000718821">
    <property type="component" value="Unassembled WGS sequence"/>
</dbReference>
<keyword evidence="2" id="KW-0472">Membrane</keyword>
<reference evidence="4" key="1">
    <citation type="submission" date="2020-08" db="EMBL/GenBank/DDBJ databases">
        <authorList>
            <person name="Cejkova D."/>
            <person name="Kubasova T."/>
            <person name="Jahodarova E."/>
            <person name="Rychlik I."/>
        </authorList>
    </citation>
    <scope>NUCLEOTIDE SEQUENCE</scope>
    <source>
        <strain evidence="4">An836</strain>
    </source>
</reference>
<keyword evidence="5" id="KW-1185">Reference proteome</keyword>
<proteinExistence type="predicted"/>
<feature type="domain" description="Zinc-ribbon" evidence="3">
    <location>
        <begin position="5"/>
        <end position="26"/>
    </location>
</feature>
<evidence type="ECO:0000256" key="2">
    <source>
        <dbReference type="SAM" id="Phobius"/>
    </source>
</evidence>
<sequence length="310" mass="31777">MPSTCAHCGAALPDGARFCISCGAPVANAAPASDATAAGPVSAPAQTPQPGQPMYVVPGPQPAQPLYPVQPGQVPPQTYPQAAAVPAAVAAKTPMSPKKRTTIIVVAVVAVIAIIVAVAFGVKASADTRAKNIDGTYSFTPGDYSDDTINLSVTDGHFSITTPEYPGSNVSGSVDKGTISGDSVTYELTDITMTADGETKTLPDLLSLVGVSDDGIMKDEAKGAAVQLTIPKGATRGNVIGTWELSIGLMGIKAGALTLTVGQGNTFTYSQQAAGTTWYDQQGHWSDFGNGHYTLYDTDGDSIVSVTMQH</sequence>
<evidence type="ECO:0000313" key="4">
    <source>
        <dbReference type="EMBL" id="MBM6698968.1"/>
    </source>
</evidence>
<evidence type="ECO:0000256" key="1">
    <source>
        <dbReference type="SAM" id="MobiDB-lite"/>
    </source>
</evidence>
<feature type="region of interest" description="Disordered" evidence="1">
    <location>
        <begin position="35"/>
        <end position="62"/>
    </location>
</feature>
<dbReference type="InterPro" id="IPR026870">
    <property type="entry name" value="Zinc_ribbon_dom"/>
</dbReference>
<organism evidence="4 5">
    <name type="scientific">Bifidobacterium pullorum subsp. saeculare</name>
    <dbReference type="NCBI Taxonomy" id="78257"/>
    <lineage>
        <taxon>Bacteria</taxon>
        <taxon>Bacillati</taxon>
        <taxon>Actinomycetota</taxon>
        <taxon>Actinomycetes</taxon>
        <taxon>Bifidobacteriales</taxon>
        <taxon>Bifidobacteriaceae</taxon>
        <taxon>Bifidobacterium</taxon>
    </lineage>
</organism>
<reference evidence="4" key="2">
    <citation type="journal article" date="2021" name="Sci. Rep.">
        <title>The distribution of antibiotic resistance genes in chicken gut microbiota commensals.</title>
        <authorList>
            <person name="Juricova H."/>
            <person name="Matiasovicova J."/>
            <person name="Kubasova T."/>
            <person name="Cejkova D."/>
            <person name="Rychlik I."/>
        </authorList>
    </citation>
    <scope>NUCLEOTIDE SEQUENCE</scope>
    <source>
        <strain evidence="4">An836</strain>
    </source>
</reference>
<dbReference type="AlphaFoldDB" id="A0A938WWN8"/>
<feature type="transmembrane region" description="Helical" evidence="2">
    <location>
        <begin position="102"/>
        <end position="122"/>
    </location>
</feature>
<name>A0A938WWN8_9BIFI</name>
<dbReference type="EMBL" id="JACLYU010000001">
    <property type="protein sequence ID" value="MBM6698968.1"/>
    <property type="molecule type" value="Genomic_DNA"/>
</dbReference>
<keyword evidence="2" id="KW-1133">Transmembrane helix</keyword>
<protein>
    <submittedName>
        <fullName evidence="4">Zinc-ribbon domain-containing protein</fullName>
    </submittedName>
</protein>
<dbReference type="Pfam" id="PF13240">
    <property type="entry name" value="Zn_Ribbon_1"/>
    <property type="match status" value="1"/>
</dbReference>
<keyword evidence="2" id="KW-0812">Transmembrane</keyword>
<gene>
    <name evidence="4" type="ORF">H7U32_01220</name>
</gene>
<evidence type="ECO:0000313" key="5">
    <source>
        <dbReference type="Proteomes" id="UP000718821"/>
    </source>
</evidence>
<comment type="caution">
    <text evidence="4">The sequence shown here is derived from an EMBL/GenBank/DDBJ whole genome shotgun (WGS) entry which is preliminary data.</text>
</comment>